<reference evidence="2" key="1">
    <citation type="submission" date="2025-08" db="UniProtKB">
        <authorList>
            <consortium name="RefSeq"/>
        </authorList>
    </citation>
    <scope>IDENTIFICATION</scope>
</reference>
<feature type="compositionally biased region" description="Basic residues" evidence="1">
    <location>
        <begin position="161"/>
        <end position="171"/>
    </location>
</feature>
<dbReference type="OrthoDB" id="10608180at2759"/>
<sequence length="236" mass="26103">MGIGKIIVPAICGVEHERVDENDMKLGGSGSREAAKGYDPKKRRTSITKAPNVSKPSKKRKVSSPTPTASSLPRGKATRSRVKQSKADLIRALEKSKKKKKDKRKGKIAESSEAFEEEEMKLVHQERGTTVEVPTTKPKNPKTSSKKSSSVPVAAEPTLAKRTRSAVKTKQSKVSDDDDWSGDEEENDSEKEQDKLAIFGRRKILKGRLLKDLVEPGMMRLLDPLAAQGWKDMVLK</sequence>
<feature type="compositionally biased region" description="Basic and acidic residues" evidence="1">
    <location>
        <begin position="85"/>
        <end position="95"/>
    </location>
</feature>
<feature type="compositionally biased region" description="Acidic residues" evidence="1">
    <location>
        <begin position="176"/>
        <end position="189"/>
    </location>
</feature>
<name>A0A1S4BR19_TOBAC</name>
<organism evidence="2">
    <name type="scientific">Nicotiana tabacum</name>
    <name type="common">Common tobacco</name>
    <dbReference type="NCBI Taxonomy" id="4097"/>
    <lineage>
        <taxon>Eukaryota</taxon>
        <taxon>Viridiplantae</taxon>
        <taxon>Streptophyta</taxon>
        <taxon>Embryophyta</taxon>
        <taxon>Tracheophyta</taxon>
        <taxon>Spermatophyta</taxon>
        <taxon>Magnoliopsida</taxon>
        <taxon>eudicotyledons</taxon>
        <taxon>Gunneridae</taxon>
        <taxon>Pentapetalae</taxon>
        <taxon>asterids</taxon>
        <taxon>lamiids</taxon>
        <taxon>Solanales</taxon>
        <taxon>Solanaceae</taxon>
        <taxon>Nicotianoideae</taxon>
        <taxon>Nicotianeae</taxon>
        <taxon>Nicotiana</taxon>
    </lineage>
</organism>
<dbReference type="PaxDb" id="4097-A0A1S4BR19"/>
<gene>
    <name evidence="2" type="primary">LOC107811009</name>
</gene>
<feature type="region of interest" description="Disordered" evidence="1">
    <location>
        <begin position="17"/>
        <end position="195"/>
    </location>
</feature>
<evidence type="ECO:0000256" key="1">
    <source>
        <dbReference type="SAM" id="MobiDB-lite"/>
    </source>
</evidence>
<proteinExistence type="predicted"/>
<dbReference type="RefSeq" id="XP_016491330.1">
    <property type="nucleotide sequence ID" value="XM_016635844.1"/>
</dbReference>
<dbReference type="KEGG" id="nta:107811009"/>
<dbReference type="AlphaFoldDB" id="A0A1S4BR19"/>
<accession>A0A1S4BR19</accession>
<feature type="compositionally biased region" description="Basic and acidic residues" evidence="1">
    <location>
        <begin position="120"/>
        <end position="129"/>
    </location>
</feature>
<evidence type="ECO:0000313" key="2">
    <source>
        <dbReference type="RefSeq" id="XP_016491330.1"/>
    </source>
</evidence>
<feature type="compositionally biased region" description="Low complexity" evidence="1">
    <location>
        <begin position="130"/>
        <end position="153"/>
    </location>
</feature>
<feature type="compositionally biased region" description="Basic residues" evidence="1">
    <location>
        <begin position="96"/>
        <end position="106"/>
    </location>
</feature>
<protein>
    <submittedName>
        <fullName evidence="2">Protein WVD2-like 4</fullName>
    </submittedName>
</protein>